<keyword evidence="2" id="KW-0812">Transmembrane</keyword>
<organism evidence="3 4">
    <name type="scientific">Barrientosiimonas humi</name>
    <dbReference type="NCBI Taxonomy" id="999931"/>
    <lineage>
        <taxon>Bacteria</taxon>
        <taxon>Bacillati</taxon>
        <taxon>Actinomycetota</taxon>
        <taxon>Actinomycetes</taxon>
        <taxon>Micrococcales</taxon>
        <taxon>Dermacoccaceae</taxon>
        <taxon>Barrientosiimonas</taxon>
    </lineage>
</organism>
<evidence type="ECO:0000256" key="1">
    <source>
        <dbReference type="SAM" id="MobiDB-lite"/>
    </source>
</evidence>
<keyword evidence="2" id="KW-1133">Transmembrane helix</keyword>
<dbReference type="PANTHER" id="PTHR43179">
    <property type="entry name" value="RHAMNOSYLTRANSFERASE WBBL"/>
    <property type="match status" value="1"/>
</dbReference>
<dbReference type="Proteomes" id="UP000318336">
    <property type="component" value="Unassembled WGS sequence"/>
</dbReference>
<dbReference type="Pfam" id="PF13641">
    <property type="entry name" value="Glyco_tranf_2_3"/>
    <property type="match status" value="1"/>
</dbReference>
<name>A0A542XDN4_9MICO</name>
<dbReference type="AlphaFoldDB" id="A0A542XDN4"/>
<dbReference type="PANTHER" id="PTHR43179:SF7">
    <property type="entry name" value="RHAMNOSYLTRANSFERASE WBBL"/>
    <property type="match status" value="1"/>
</dbReference>
<feature type="compositionally biased region" description="Basic and acidic residues" evidence="1">
    <location>
        <begin position="281"/>
        <end position="294"/>
    </location>
</feature>
<evidence type="ECO:0000256" key="2">
    <source>
        <dbReference type="SAM" id="Phobius"/>
    </source>
</evidence>
<feature type="transmembrane region" description="Helical" evidence="2">
    <location>
        <begin position="555"/>
        <end position="574"/>
    </location>
</feature>
<keyword evidence="2" id="KW-0472">Membrane</keyword>
<comment type="caution">
    <text evidence="3">The sequence shown here is derived from an EMBL/GenBank/DDBJ whole genome shotgun (WGS) entry which is preliminary data.</text>
</comment>
<dbReference type="Gene3D" id="3.90.550.10">
    <property type="entry name" value="Spore Coat Polysaccharide Biosynthesis Protein SpsA, Chain A"/>
    <property type="match status" value="1"/>
</dbReference>
<dbReference type="EMBL" id="VFOK01000001">
    <property type="protein sequence ID" value="TQL33925.1"/>
    <property type="molecule type" value="Genomic_DNA"/>
</dbReference>
<feature type="transmembrane region" description="Helical" evidence="2">
    <location>
        <begin position="319"/>
        <end position="342"/>
    </location>
</feature>
<dbReference type="GO" id="GO:0016740">
    <property type="term" value="F:transferase activity"/>
    <property type="evidence" value="ECO:0007669"/>
    <property type="project" value="UniProtKB-KW"/>
</dbReference>
<protein>
    <submittedName>
        <fullName evidence="3">GT2 family glycosyltransferase</fullName>
    </submittedName>
</protein>
<proteinExistence type="predicted"/>
<feature type="transmembrane region" description="Helical" evidence="2">
    <location>
        <begin position="705"/>
        <end position="723"/>
    </location>
</feature>
<feature type="transmembrane region" description="Helical" evidence="2">
    <location>
        <begin position="1053"/>
        <end position="1072"/>
    </location>
</feature>
<evidence type="ECO:0000313" key="4">
    <source>
        <dbReference type="Proteomes" id="UP000318336"/>
    </source>
</evidence>
<reference evidence="3 4" key="1">
    <citation type="submission" date="2019-06" db="EMBL/GenBank/DDBJ databases">
        <title>Sequencing the genomes of 1000 actinobacteria strains.</title>
        <authorList>
            <person name="Klenk H.-P."/>
        </authorList>
    </citation>
    <scope>NUCLEOTIDE SEQUENCE [LARGE SCALE GENOMIC DNA]</scope>
    <source>
        <strain evidence="3 4">DSM 24617</strain>
    </source>
</reference>
<accession>A0A542XDN4</accession>
<gene>
    <name evidence="3" type="ORF">FB554_2081</name>
</gene>
<feature type="transmembrane region" description="Helical" evidence="2">
    <location>
        <begin position="612"/>
        <end position="640"/>
    </location>
</feature>
<dbReference type="OrthoDB" id="3734530at2"/>
<feature type="transmembrane region" description="Helical" evidence="2">
    <location>
        <begin position="802"/>
        <end position="823"/>
    </location>
</feature>
<dbReference type="InterPro" id="IPR029044">
    <property type="entry name" value="Nucleotide-diphossugar_trans"/>
</dbReference>
<dbReference type="RefSeq" id="WP_142005887.1">
    <property type="nucleotide sequence ID" value="NZ_CAJTBP010000001.1"/>
</dbReference>
<feature type="transmembrane region" description="Helical" evidence="2">
    <location>
        <begin position="730"/>
        <end position="751"/>
    </location>
</feature>
<sequence>MAMATAEPDATPDDRGLRPVAGADRTAVTVTALLVVQDPDNPYLEHTLAALAELQQRPQRLVVVDATADRAVRDLVDDQAHAPWREQYPEVSVVAVPPGAPFAEIVDTAVEALPGPGEDLVVARRPRQRARARETRVRDRDEWFWLLHEDSQPAPGSLRALLQVAGRSQRVGVAGCKVVQAQQPDLLVNVGLDLTRTGRHVGTHMQGEPDQGQHDTRSDVLAVSSAGMLIRRDVYLGLGGFDPAFDGEGDGLDLCWRTHLLGHQVVVVPQAVVRQEIHDPEAGRTLRRAGRTDADQPAPRSARTLRRHRQVALARCSPLALPFMALWVGLSGLLLALLMLVLKRPRRSLTELAQATAPLGVGRILGARSRFGGRGRTRRRHLGALFVPAGAAARDALDQTRAALTPAPDDPDAAHESVVSQRRSLAARIVLNPGLWLFVTLLAATLVRWRDHVGSGALRGTAQGFAGGQLLPFSTDAEGIWRLWRDRWSGPGLGELGTEHPYLPVLAGLARGAELLPWVDDATSGATVVGWLLLLGVPLSGLSAYLAGRAATRAAWPRAAAGLAWAGLATVSAATAEGRLGPVVGHVLLPVVLAGTLSVARRRAGVPSTFGTVLAAAVMGAFAPVLLALTTVVALGVVLVGSGWARLRGLVVAVGPWGLLGPWTGVRLLDDPRALLAGPGGLTSATAPEPWQLALLHPGGAGSYPAWWTAPVIAVGLLALGARARGRVRLVVGLAVTALLGLAGGLAAQQVTVTDLAGQARVPWPGLPLDLAGAALLGLALVAFGDTFRAGRRPRGAGVRTASVALLVTGIVAAVVVVGAVAWDRPIRTLQTAPEPVPAVAANQAQGQRATRMLTLTVERDGDVTYRLDGRETGRPVRDLDVPASSDPLVARTVRALLTDSGRDSGVQDQLSRLAVGFVGLTGPGDSSTVARQLAVVEGLSPMAAGSDLTLFRVLPRPETVPMSRLRIERDGQVLSAVGTDDPNARTTARIPAGPQGRVLAVSEAPGWARLAEVSLDGKPLRRVAGDVPTYALPTTGGELQVGPAVAYPRWRWAQGAALAVVAFLAVPFGNARSRRRG</sequence>
<keyword evidence="3" id="KW-0808">Transferase</keyword>
<feature type="transmembrane region" description="Helical" evidence="2">
    <location>
        <begin position="429"/>
        <end position="449"/>
    </location>
</feature>
<evidence type="ECO:0000313" key="3">
    <source>
        <dbReference type="EMBL" id="TQL33925.1"/>
    </source>
</evidence>
<keyword evidence="4" id="KW-1185">Reference proteome</keyword>
<feature type="transmembrane region" description="Helical" evidence="2">
    <location>
        <begin position="771"/>
        <end position="790"/>
    </location>
</feature>
<feature type="transmembrane region" description="Helical" evidence="2">
    <location>
        <begin position="528"/>
        <end position="548"/>
    </location>
</feature>
<feature type="region of interest" description="Disordered" evidence="1">
    <location>
        <begin position="1"/>
        <end position="21"/>
    </location>
</feature>
<dbReference type="SUPFAM" id="SSF53448">
    <property type="entry name" value="Nucleotide-diphospho-sugar transferases"/>
    <property type="match status" value="1"/>
</dbReference>
<feature type="region of interest" description="Disordered" evidence="1">
    <location>
        <begin position="281"/>
        <end position="306"/>
    </location>
</feature>